<accession>A5GCD9</accession>
<dbReference type="HOGENOM" id="CLU_015458_1_0_7"/>
<dbReference type="Pfam" id="PF18766">
    <property type="entry name" value="SWI2_SNF2"/>
    <property type="match status" value="1"/>
</dbReference>
<comment type="catalytic activity">
    <reaction evidence="1">
        <text>Endonucleolytic cleavage of DNA to give random double-stranded fragments with terminal 5'-phosphates, ATP is simultaneously hydrolyzed.</text>
        <dbReference type="EC" id="3.1.21.3"/>
    </reaction>
</comment>
<dbReference type="EC" id="3.1.21.3" evidence="3"/>
<dbReference type="Gene3D" id="3.90.1570.50">
    <property type="match status" value="1"/>
</dbReference>
<evidence type="ECO:0000313" key="12">
    <source>
        <dbReference type="EMBL" id="ABQ24761.1"/>
    </source>
</evidence>
<dbReference type="InterPro" id="IPR027417">
    <property type="entry name" value="P-loop_NTPase"/>
</dbReference>
<name>A5GCD9_GEOUR</name>
<dbReference type="SUPFAM" id="SSF52540">
    <property type="entry name" value="P-loop containing nucleoside triphosphate hydrolases"/>
    <property type="match status" value="2"/>
</dbReference>
<dbReference type="STRING" id="351605.Gura_0547"/>
<evidence type="ECO:0000256" key="8">
    <source>
        <dbReference type="ARBA" id="ARBA00022801"/>
    </source>
</evidence>
<dbReference type="PANTHER" id="PTHR30195">
    <property type="entry name" value="TYPE I SITE-SPECIFIC DEOXYRIBONUCLEASE PROTEIN SUBUNIT M AND R"/>
    <property type="match status" value="1"/>
</dbReference>
<dbReference type="GO" id="GO:0003677">
    <property type="term" value="F:DNA binding"/>
    <property type="evidence" value="ECO:0007669"/>
    <property type="project" value="UniProtKB-KW"/>
</dbReference>
<dbReference type="Pfam" id="PF22679">
    <property type="entry name" value="T1R_D3-like"/>
    <property type="match status" value="1"/>
</dbReference>
<dbReference type="RefSeq" id="WP_011937486.1">
    <property type="nucleotide sequence ID" value="NC_009483.1"/>
</dbReference>
<evidence type="ECO:0000256" key="5">
    <source>
        <dbReference type="ARBA" id="ARBA00022741"/>
    </source>
</evidence>
<dbReference type="InterPro" id="IPR051268">
    <property type="entry name" value="Type-I_R_enzyme_R_subunit"/>
</dbReference>
<keyword evidence="7" id="KW-0255">Endonuclease</keyword>
<comment type="similarity">
    <text evidence="2">Belongs to the HsdR family.</text>
</comment>
<proteinExistence type="inferred from homology"/>
<protein>
    <recommendedName>
        <fullName evidence="3">type I site-specific deoxyribonuclease</fullName>
        <ecNumber evidence="3">3.1.21.3</ecNumber>
    </recommendedName>
</protein>
<keyword evidence="9" id="KW-0067">ATP-binding</keyword>
<evidence type="ECO:0000256" key="3">
    <source>
        <dbReference type="ARBA" id="ARBA00012654"/>
    </source>
</evidence>
<evidence type="ECO:0000313" key="13">
    <source>
        <dbReference type="Proteomes" id="UP000006695"/>
    </source>
</evidence>
<evidence type="ECO:0000256" key="2">
    <source>
        <dbReference type="ARBA" id="ARBA00008598"/>
    </source>
</evidence>
<evidence type="ECO:0000256" key="4">
    <source>
        <dbReference type="ARBA" id="ARBA00022722"/>
    </source>
</evidence>
<evidence type="ECO:0000256" key="6">
    <source>
        <dbReference type="ARBA" id="ARBA00022747"/>
    </source>
</evidence>
<dbReference type="KEGG" id="gur:Gura_0547"/>
<evidence type="ECO:0000256" key="7">
    <source>
        <dbReference type="ARBA" id="ARBA00022759"/>
    </source>
</evidence>
<dbReference type="GO" id="GO:0009035">
    <property type="term" value="F:type I site-specific deoxyribonuclease activity"/>
    <property type="evidence" value="ECO:0007669"/>
    <property type="project" value="UniProtKB-EC"/>
</dbReference>
<dbReference type="InterPro" id="IPR055180">
    <property type="entry name" value="HsdR_RecA-like_helicase_dom_2"/>
</dbReference>
<gene>
    <name evidence="12" type="ordered locus">Gura_0547</name>
</gene>
<keyword evidence="10" id="KW-0238">DNA-binding</keyword>
<evidence type="ECO:0000259" key="11">
    <source>
        <dbReference type="PROSITE" id="PS51192"/>
    </source>
</evidence>
<keyword evidence="6" id="KW-0680">Restriction system</keyword>
<keyword evidence="13" id="KW-1185">Reference proteome</keyword>
<organism evidence="12 13">
    <name type="scientific">Geotalea uraniireducens (strain Rf4)</name>
    <name type="common">Geobacter uraniireducens</name>
    <dbReference type="NCBI Taxonomy" id="351605"/>
    <lineage>
        <taxon>Bacteria</taxon>
        <taxon>Pseudomonadati</taxon>
        <taxon>Thermodesulfobacteriota</taxon>
        <taxon>Desulfuromonadia</taxon>
        <taxon>Geobacterales</taxon>
        <taxon>Geobacteraceae</taxon>
        <taxon>Geotalea</taxon>
    </lineage>
</organism>
<dbReference type="GO" id="GO:0009307">
    <property type="term" value="P:DNA restriction-modification system"/>
    <property type="evidence" value="ECO:0007669"/>
    <property type="project" value="UniProtKB-KW"/>
</dbReference>
<evidence type="ECO:0000256" key="9">
    <source>
        <dbReference type="ARBA" id="ARBA00022840"/>
    </source>
</evidence>
<dbReference type="Pfam" id="PF04313">
    <property type="entry name" value="HSDR_N"/>
    <property type="match status" value="1"/>
</dbReference>
<dbReference type="Proteomes" id="UP000006695">
    <property type="component" value="Chromosome"/>
</dbReference>
<keyword evidence="4" id="KW-0540">Nuclease</keyword>
<reference evidence="12 13" key="1">
    <citation type="submission" date="2007-05" db="EMBL/GenBank/DDBJ databases">
        <title>Complete sequence of Geobacter uraniireducens Rf4.</title>
        <authorList>
            <consortium name="US DOE Joint Genome Institute"/>
            <person name="Copeland A."/>
            <person name="Lucas S."/>
            <person name="Lapidus A."/>
            <person name="Barry K."/>
            <person name="Detter J.C."/>
            <person name="Glavina del Rio T."/>
            <person name="Hammon N."/>
            <person name="Israni S."/>
            <person name="Dalin E."/>
            <person name="Tice H."/>
            <person name="Pitluck S."/>
            <person name="Chertkov O."/>
            <person name="Brettin T."/>
            <person name="Bruce D."/>
            <person name="Han C."/>
            <person name="Schmutz J."/>
            <person name="Larimer F."/>
            <person name="Land M."/>
            <person name="Hauser L."/>
            <person name="Kyrpides N."/>
            <person name="Mikhailova N."/>
            <person name="Shelobolina E."/>
            <person name="Aklujkar M."/>
            <person name="Lovley D."/>
            <person name="Richardson P."/>
        </authorList>
    </citation>
    <scope>NUCLEOTIDE SEQUENCE [LARGE SCALE GENOMIC DNA]</scope>
    <source>
        <strain evidence="13">ATCC BAA-1134 / JCM 13001 / Rf4</strain>
    </source>
</reference>
<dbReference type="SMART" id="SM00487">
    <property type="entry name" value="DEXDc"/>
    <property type="match status" value="1"/>
</dbReference>
<dbReference type="REBASE" id="15256">
    <property type="entry name" value="GurRORF548P"/>
</dbReference>
<evidence type="ECO:0000256" key="1">
    <source>
        <dbReference type="ARBA" id="ARBA00000851"/>
    </source>
</evidence>
<dbReference type="EMBL" id="CP000698">
    <property type="protein sequence ID" value="ABQ24761.1"/>
    <property type="molecule type" value="Genomic_DNA"/>
</dbReference>
<dbReference type="InterPro" id="IPR007409">
    <property type="entry name" value="Restrct_endonuc_type1_HsdR_N"/>
</dbReference>
<keyword evidence="8" id="KW-0378">Hydrolase</keyword>
<dbReference type="GO" id="GO:0005524">
    <property type="term" value="F:ATP binding"/>
    <property type="evidence" value="ECO:0007669"/>
    <property type="project" value="UniProtKB-KW"/>
</dbReference>
<dbReference type="PANTHER" id="PTHR30195:SF15">
    <property type="entry name" value="TYPE I RESTRICTION ENZYME HINDI ENDONUCLEASE SUBUNIT"/>
    <property type="match status" value="1"/>
</dbReference>
<dbReference type="OrthoDB" id="9758243at2"/>
<evidence type="ECO:0000256" key="10">
    <source>
        <dbReference type="ARBA" id="ARBA00023125"/>
    </source>
</evidence>
<dbReference type="CDD" id="cd22332">
    <property type="entry name" value="HsdR_N"/>
    <property type="match status" value="1"/>
</dbReference>
<dbReference type="PROSITE" id="PS51192">
    <property type="entry name" value="HELICASE_ATP_BIND_1"/>
    <property type="match status" value="1"/>
</dbReference>
<dbReference type="InterPro" id="IPR014001">
    <property type="entry name" value="Helicase_ATP-bd"/>
</dbReference>
<keyword evidence="5" id="KW-0547">Nucleotide-binding</keyword>
<dbReference type="Gene3D" id="3.40.50.300">
    <property type="entry name" value="P-loop containing nucleotide triphosphate hydrolases"/>
    <property type="match status" value="2"/>
</dbReference>
<sequence>MSFNENARVKIPAILHLCRLGYDYLSLSAAIRDESTNIFTDLFSESIRRINPDLEESAIKRLLEDISLILDNEDLGEAFYRMLTARSGVKLIDFNDFSNNSFHVVTELTCKNGDDEFRPDITLLINGMPLAFIEVKIPNNQEGILKERDRMLVRFRNKKFRKFINISQLLVFSNNMEYDQDSVEPIQGAFYSSTSTGDVHFNCFREEEQFDLSQLLQPEDNAREDLVLKDNNLNVIKHSPEFITNKEPTTPTNRLLTSLFSCNRLAMLLQYGFAYVQESKGVEKHIMRYPQLFATKAIQHKLDNGIKKGIIWHTQGSGKTALSYYNIHYLTDYFQQKGVIPKFYFIVDRIDLMEQAKREFSIRGLVVHTVNSREELLKSFRVRKAIHNLSGKREVTVVNIQKFQDDTHLLQMQDYDIAIQRVYFLDEVHRSYNPKGSFLANLISSDREAILIGLTGTPLIMADRKSRDLFGDYIHKYYYNASIADGYTLRLIREGIETNYKIQLEQALKEVEILKGDADKRVIFAHEKFVEPMLDYIVEDFINSRIRLGDHTICGMVVCDSAEQARRLFDIFIAKYNPDQKTVEDVSTEYLKVAEPVVAYGEYLNKRKSRLTASLILHDVGSKDDRKDEVEDFKEGKIDFLFVYGMLLTGFDAKRLKKLYLGRIIKDHNLLQTLTRVNRPYKKFRYGFVVDFADIRKEFDATNKAYFEELQEELGDEIGTYSNLFKTKEEIDDEISDIKEKLFHYDLTNAEIFSQQISRIEDRKTMLEIKKALENARNLYNIIRLLGHFELLEHTDFNKLNQLYREAVRHLELLSLKESVQNNVDATNLLNVALENVLFMFRKVSEEELIIADKLKDMLRKTREALGNNFDRKDPEFVSLYEELKRLFGKKNLDEITQDEMKRNIGSLQQIFDKVTELNRRNNLLKAKYENDAKYARIHKRLVEKGTVSKRESAIHATLMGIKKQADDQVLLNAKMLENEAYFDQKLMQMVIGGFGKAKINLDPESAHFINSCVTREYLNEYRGVAAW</sequence>
<dbReference type="AlphaFoldDB" id="A5GCD9"/>
<dbReference type="InterPro" id="IPR040980">
    <property type="entry name" value="SWI2_SNF2"/>
</dbReference>
<feature type="domain" description="Helicase ATP-binding" evidence="11">
    <location>
        <begin position="300"/>
        <end position="476"/>
    </location>
</feature>